<feature type="region of interest" description="Disordered" evidence="1">
    <location>
        <begin position="1"/>
        <end position="55"/>
    </location>
</feature>
<evidence type="ECO:0000313" key="3">
    <source>
        <dbReference type="Proteomes" id="UP000031523"/>
    </source>
</evidence>
<feature type="compositionally biased region" description="Basic residues" evidence="1">
    <location>
        <begin position="1"/>
        <end position="10"/>
    </location>
</feature>
<organism evidence="2 3">
    <name type="scientific">Streptomyces albus (strain ATCC 21838 / DSM 41398 / FERM P-419 / JCM 4703 / NBRC 107858)</name>
    <dbReference type="NCBI Taxonomy" id="1081613"/>
    <lineage>
        <taxon>Bacteria</taxon>
        <taxon>Bacillati</taxon>
        <taxon>Actinomycetota</taxon>
        <taxon>Actinomycetes</taxon>
        <taxon>Kitasatosporales</taxon>
        <taxon>Streptomycetaceae</taxon>
        <taxon>Streptomyces</taxon>
    </lineage>
</organism>
<dbReference type="EMBL" id="CP010519">
    <property type="protein sequence ID" value="AJE86906.1"/>
    <property type="molecule type" value="Genomic_DNA"/>
</dbReference>
<keyword evidence="3" id="KW-1185">Reference proteome</keyword>
<dbReference type="KEGG" id="sals:SLNWT_6530"/>
<feature type="compositionally biased region" description="Low complexity" evidence="1">
    <location>
        <begin position="23"/>
        <end position="33"/>
    </location>
</feature>
<evidence type="ECO:0000313" key="2">
    <source>
        <dbReference type="EMBL" id="AJE86906.1"/>
    </source>
</evidence>
<dbReference type="Proteomes" id="UP000031523">
    <property type="component" value="Chromosome"/>
</dbReference>
<sequence length="55" mass="5926">MNTRPPHRTSGRTPARPDPGGHPHPATGPALGPRTTGRAPGPRITAVRRSKEKQW</sequence>
<accession>A0A0B5F7V7</accession>
<name>A0A0B5F7V7_STRA4</name>
<dbReference type="AlphaFoldDB" id="A0A0B5F7V7"/>
<gene>
    <name evidence="2" type="ORF">SLNWT_6530</name>
</gene>
<feature type="compositionally biased region" description="Basic residues" evidence="1">
    <location>
        <begin position="46"/>
        <end position="55"/>
    </location>
</feature>
<protein>
    <submittedName>
        <fullName evidence="2">Uncharacterized protein</fullName>
    </submittedName>
</protein>
<evidence type="ECO:0000256" key="1">
    <source>
        <dbReference type="SAM" id="MobiDB-lite"/>
    </source>
</evidence>
<proteinExistence type="predicted"/>
<reference evidence="2 3" key="1">
    <citation type="submission" date="2015-01" db="EMBL/GenBank/DDBJ databases">
        <title>Enhanced salinomycin production by adjusting the supply of polyketide extender units in Streptomyce albus DSM 41398.</title>
        <authorList>
            <person name="Lu C."/>
        </authorList>
    </citation>
    <scope>NUCLEOTIDE SEQUENCE [LARGE SCALE GENOMIC DNA]</scope>
    <source>
        <strain evidence="3">ATCC 21838 / DSM 41398 / FERM P-419 / JCM 4703 / NBRC 107858</strain>
    </source>
</reference>